<dbReference type="OrthoDB" id="200510at2157"/>
<name>A0A1H9MT15_9EURY</name>
<dbReference type="Proteomes" id="UP000199114">
    <property type="component" value="Unassembled WGS sequence"/>
</dbReference>
<accession>A0A1H9MT15</accession>
<keyword evidence="2" id="KW-1185">Reference proteome</keyword>
<sequence length="349" mass="36755">MGNAIKRAGLLCLLLGAATLLAPTFGFDLAALDRGLEASVADDEQNALLGLESTYDGTTIEYETGFFGFPSTDRSAEVVAVENNGENPLDVEVTVSSVRWNGGDDRRVLRPVDGTATLESGQRDTIDLECSRDVAADAENAVVGLDIDASGSPVSVDRQEYEITGVSFACEGTQSAGSGDPDEIVPIGETDLTLVDGSATAETSTGGFQQEDSRVTFDVRNDGTDDVTVTGIGVRNTTSDANEVYYCAEYWFFGCTATDDEVTIDGTTNGARNVDEAITIGEGNTYSLDENATIATGDTATVALEQFREDGFNSQVDMRGTELTVLLVVEDPANPGNEIGIETEISIPA</sequence>
<gene>
    <name evidence="1" type="ORF">SAMN04489841_3478</name>
</gene>
<reference evidence="2" key="1">
    <citation type="submission" date="2016-10" db="EMBL/GenBank/DDBJ databases">
        <authorList>
            <person name="Varghese N."/>
            <person name="Submissions S."/>
        </authorList>
    </citation>
    <scope>NUCLEOTIDE SEQUENCE [LARGE SCALE GENOMIC DNA]</scope>
    <source>
        <strain evidence="2">DSM 25055</strain>
    </source>
</reference>
<dbReference type="STRING" id="1186196.SAMN04489841_3478"/>
<dbReference type="AlphaFoldDB" id="A0A1H9MT15"/>
<evidence type="ECO:0000313" key="2">
    <source>
        <dbReference type="Proteomes" id="UP000199114"/>
    </source>
</evidence>
<dbReference type="EMBL" id="FOFD01000004">
    <property type="protein sequence ID" value="SER26629.1"/>
    <property type="molecule type" value="Genomic_DNA"/>
</dbReference>
<protein>
    <submittedName>
        <fullName evidence="1">Uncharacterized protein</fullName>
    </submittedName>
</protein>
<evidence type="ECO:0000313" key="1">
    <source>
        <dbReference type="EMBL" id="SER26629.1"/>
    </source>
</evidence>
<proteinExistence type="predicted"/>
<organism evidence="1 2">
    <name type="scientific">Natrinema salaciae</name>
    <dbReference type="NCBI Taxonomy" id="1186196"/>
    <lineage>
        <taxon>Archaea</taxon>
        <taxon>Methanobacteriati</taxon>
        <taxon>Methanobacteriota</taxon>
        <taxon>Stenosarchaea group</taxon>
        <taxon>Halobacteria</taxon>
        <taxon>Halobacteriales</taxon>
        <taxon>Natrialbaceae</taxon>
        <taxon>Natrinema</taxon>
    </lineage>
</organism>
<dbReference type="RefSeq" id="WP_090619612.1">
    <property type="nucleotide sequence ID" value="NZ_FOFD01000004.1"/>
</dbReference>